<evidence type="ECO:0000313" key="2">
    <source>
        <dbReference type="EMBL" id="CEI61079.1"/>
    </source>
</evidence>
<proteinExistence type="predicted"/>
<feature type="region of interest" description="Disordered" evidence="1">
    <location>
        <begin position="200"/>
        <end position="227"/>
    </location>
</feature>
<evidence type="ECO:0000313" key="3">
    <source>
        <dbReference type="Proteomes" id="UP000245910"/>
    </source>
</evidence>
<organism evidence="2 3">
    <name type="scientific">Fusarium venenatum</name>
    <dbReference type="NCBI Taxonomy" id="56646"/>
    <lineage>
        <taxon>Eukaryota</taxon>
        <taxon>Fungi</taxon>
        <taxon>Dikarya</taxon>
        <taxon>Ascomycota</taxon>
        <taxon>Pezizomycotina</taxon>
        <taxon>Sordariomycetes</taxon>
        <taxon>Hypocreomycetidae</taxon>
        <taxon>Hypocreales</taxon>
        <taxon>Nectriaceae</taxon>
        <taxon>Fusarium</taxon>
    </lineage>
</organism>
<protein>
    <submittedName>
        <fullName evidence="2">Uncharacterized protein</fullName>
    </submittedName>
</protein>
<accession>A0A2L2SWV9</accession>
<evidence type="ECO:0000256" key="1">
    <source>
        <dbReference type="SAM" id="MobiDB-lite"/>
    </source>
</evidence>
<dbReference type="AlphaFoldDB" id="A0A2L2SWV9"/>
<feature type="compositionally biased region" description="Gly residues" evidence="1">
    <location>
        <begin position="208"/>
        <end position="217"/>
    </location>
</feature>
<feature type="region of interest" description="Disordered" evidence="1">
    <location>
        <begin position="34"/>
        <end position="57"/>
    </location>
</feature>
<keyword evidence="3" id="KW-1185">Reference proteome</keyword>
<dbReference type="EMBL" id="LN649230">
    <property type="protein sequence ID" value="CEI61079.1"/>
    <property type="molecule type" value="Genomic_DNA"/>
</dbReference>
<dbReference type="Proteomes" id="UP000245910">
    <property type="component" value="Chromosome II"/>
</dbReference>
<sequence length="276" mass="31027">MTTTNSVALTSIPQIHRNHGRAVVNDLVRYGRPAMPQKHHKTQSTLSGSQQQPNRIYPSSPKAIIKDLRHFLIFRDGLPAQETCLYHIWFSISEFKHLHSHTQLWLDDAMDDLRMQEAGIDLAGSDSEHFEDREHNHAATGPSNHYLTAETTIKPSYLPFTKRVHHSMSILPRDIEEYVKPRLLPLLKLVGPSWGGVLEGGVDDGGDPEGGYDGGYDGPRNRATQQGHATGAQLLPRFASLYRRDWNYSLITSKALHLIGTVMTQHLTTRSDAIQE</sequence>
<reference evidence="3" key="1">
    <citation type="submission" date="2014-10" db="EMBL/GenBank/DDBJ databases">
        <authorList>
            <person name="King R."/>
        </authorList>
    </citation>
    <scope>NUCLEOTIDE SEQUENCE [LARGE SCALE GENOMIC DNA]</scope>
    <source>
        <strain evidence="3">A3/5</strain>
    </source>
</reference>
<feature type="compositionally biased region" description="Polar residues" evidence="1">
    <location>
        <begin position="43"/>
        <end position="54"/>
    </location>
</feature>
<name>A0A2L2SWV9_9HYPO</name>